<accession>A0ABU8RNE7</accession>
<sequence>MIKRSVLGLDRLATFVVGLVLVALGVAMVAWWGGWLVLVWPQAPDALTLRTATDAFAASWWGWGSLVAGVVVGLLGLWWLLAHRTHRSTGPVRLEGSDDSGGLLLDGSAAVSTAADVLSGARGVRAARGKLVRDRGELVAEVSAVVEPTADLEHVVEVAEAALADLAVVLGRPDVAGRVRLDVARDTRQASRVR</sequence>
<dbReference type="EMBL" id="JBBIAA010000028">
    <property type="protein sequence ID" value="MEJ5946630.1"/>
    <property type="molecule type" value="Genomic_DNA"/>
</dbReference>
<feature type="transmembrane region" description="Helical" evidence="1">
    <location>
        <begin position="12"/>
        <end position="40"/>
    </location>
</feature>
<keyword evidence="1" id="KW-0812">Transmembrane</keyword>
<comment type="caution">
    <text evidence="2">The sequence shown here is derived from an EMBL/GenBank/DDBJ whole genome shotgun (WGS) entry which is preliminary data.</text>
</comment>
<evidence type="ECO:0000256" key="1">
    <source>
        <dbReference type="SAM" id="Phobius"/>
    </source>
</evidence>
<keyword evidence="1" id="KW-1133">Transmembrane helix</keyword>
<evidence type="ECO:0000313" key="3">
    <source>
        <dbReference type="Proteomes" id="UP001387100"/>
    </source>
</evidence>
<proteinExistence type="predicted"/>
<protein>
    <recommendedName>
        <fullName evidence="4">Alkaline shock family protein YloU</fullName>
    </recommendedName>
</protein>
<reference evidence="2 3" key="1">
    <citation type="journal article" date="2017" name="Int. J. Syst. Evol. Microbiol.">
        <title>Pseudokineococcus basanitobsidens sp. nov., isolated from volcanic rock.</title>
        <authorList>
            <person name="Lee D.W."/>
            <person name="Park M.Y."/>
            <person name="Kim J.J."/>
            <person name="Kim B.S."/>
        </authorList>
    </citation>
    <scope>NUCLEOTIDE SEQUENCE [LARGE SCALE GENOMIC DNA]</scope>
    <source>
        <strain evidence="2 3">DSM 103726</strain>
    </source>
</reference>
<organism evidence="2 3">
    <name type="scientific">Pseudokineococcus basanitobsidens</name>
    <dbReference type="NCBI Taxonomy" id="1926649"/>
    <lineage>
        <taxon>Bacteria</taxon>
        <taxon>Bacillati</taxon>
        <taxon>Actinomycetota</taxon>
        <taxon>Actinomycetes</taxon>
        <taxon>Kineosporiales</taxon>
        <taxon>Kineosporiaceae</taxon>
        <taxon>Pseudokineococcus</taxon>
    </lineage>
</organism>
<evidence type="ECO:0008006" key="4">
    <source>
        <dbReference type="Google" id="ProtNLM"/>
    </source>
</evidence>
<gene>
    <name evidence="2" type="ORF">WDZ17_15130</name>
</gene>
<feature type="transmembrane region" description="Helical" evidence="1">
    <location>
        <begin position="60"/>
        <end position="81"/>
    </location>
</feature>
<evidence type="ECO:0000313" key="2">
    <source>
        <dbReference type="EMBL" id="MEJ5946630.1"/>
    </source>
</evidence>
<dbReference type="RefSeq" id="WP_339576012.1">
    <property type="nucleotide sequence ID" value="NZ_JBBIAA010000028.1"/>
</dbReference>
<keyword evidence="1" id="KW-0472">Membrane</keyword>
<keyword evidence="3" id="KW-1185">Reference proteome</keyword>
<name>A0ABU8RNE7_9ACTN</name>
<dbReference type="Proteomes" id="UP001387100">
    <property type="component" value="Unassembled WGS sequence"/>
</dbReference>